<reference evidence="1 2" key="1">
    <citation type="journal article" date="2010" name="Stand. Genomic Sci.">
        <title>Complete genome sequence of Ferrimonas balearica type strain (PAT).</title>
        <authorList>
            <person name="Nolan M."/>
            <person name="Sikorski J."/>
            <person name="Davenport K."/>
            <person name="Lucas S."/>
            <person name="Glavina Del Rio T."/>
            <person name="Tice H."/>
            <person name="Cheng J."/>
            <person name="Goodwin L."/>
            <person name="Pitluck S."/>
            <person name="Liolios K."/>
            <person name="Ivanova N."/>
            <person name="Mavromatis K."/>
            <person name="Ovchinnikova G."/>
            <person name="Pati A."/>
            <person name="Chen A."/>
            <person name="Palaniappan K."/>
            <person name="Land M."/>
            <person name="Hauser L."/>
            <person name="Chang Y."/>
            <person name="Jeffries C."/>
            <person name="Tapia R."/>
            <person name="Brettin T."/>
            <person name="Detter J."/>
            <person name="Han C."/>
            <person name="Yasawong M."/>
            <person name="Rohde M."/>
            <person name="Tindall B."/>
            <person name="Goker M."/>
            <person name="Woyke T."/>
            <person name="Bristow J."/>
            <person name="Eisen J."/>
            <person name="Markowitz V."/>
            <person name="Hugenholtz P."/>
            <person name="Kyrpides N."/>
            <person name="Klenk H."/>
            <person name="Lapidus A."/>
        </authorList>
    </citation>
    <scope>NUCLEOTIDE SEQUENCE [LARGE SCALE GENOMIC DNA]</scope>
    <source>
        <strain evidence="2">DSM 9799 / CCM 4581 / KCTC 23876 / PAT</strain>
    </source>
</reference>
<dbReference type="HOGENOM" id="CLU_1123231_0_0_6"/>
<organism evidence="1 2">
    <name type="scientific">Ferrimonas balearica (strain DSM 9799 / CCM 4581 / KCTC 23876 / PAT)</name>
    <dbReference type="NCBI Taxonomy" id="550540"/>
    <lineage>
        <taxon>Bacteria</taxon>
        <taxon>Pseudomonadati</taxon>
        <taxon>Pseudomonadota</taxon>
        <taxon>Gammaproteobacteria</taxon>
        <taxon>Alteromonadales</taxon>
        <taxon>Ferrimonadaceae</taxon>
        <taxon>Ferrimonas</taxon>
    </lineage>
</organism>
<evidence type="ECO:0000313" key="2">
    <source>
        <dbReference type="Proteomes" id="UP000006683"/>
    </source>
</evidence>
<protein>
    <recommendedName>
        <fullName evidence="3">Lipoprotein</fullName>
    </recommendedName>
</protein>
<sequence>MHRTMTAIALLMTLAACNGSEQNKNIENTSNNNDIIASAPAPIQCKANEVAVDFGCLPLSENLAQLADTFEWDADDLAATCLDPELPQINCELRYSEDEIPHDVAVISGELAVDNEHNNGSGSLAFDLRKDDVTGRTTLTLENHTWDTPQTCEAAHMNCESVFTMVKANGDTEELGRIDSNQLLKVEVDDALAAKMSGTVRLEVGHYEAGTLYSTDAFITPRAEFVAAMARMRQNPTLAQVRYQHAD</sequence>
<evidence type="ECO:0008006" key="3">
    <source>
        <dbReference type="Google" id="ProtNLM"/>
    </source>
</evidence>
<keyword evidence="2" id="KW-1185">Reference proteome</keyword>
<evidence type="ECO:0000313" key="1">
    <source>
        <dbReference type="EMBL" id="ADN74827.1"/>
    </source>
</evidence>
<gene>
    <name evidence="1" type="ordered locus">Fbal_0614</name>
</gene>
<dbReference type="PROSITE" id="PS51257">
    <property type="entry name" value="PROKAR_LIPOPROTEIN"/>
    <property type="match status" value="1"/>
</dbReference>
<dbReference type="Proteomes" id="UP000006683">
    <property type="component" value="Chromosome"/>
</dbReference>
<dbReference type="AlphaFoldDB" id="E1SR62"/>
<dbReference type="EMBL" id="CP002209">
    <property type="protein sequence ID" value="ADN74827.1"/>
    <property type="molecule type" value="Genomic_DNA"/>
</dbReference>
<dbReference type="KEGG" id="fbl:Fbal_0614"/>
<name>E1SR62_FERBD</name>
<proteinExistence type="predicted"/>
<accession>E1SR62</accession>